<dbReference type="EMBL" id="JACGWJ010000028">
    <property type="protein sequence ID" value="KAL0307068.1"/>
    <property type="molecule type" value="Genomic_DNA"/>
</dbReference>
<dbReference type="AlphaFoldDB" id="A0AAW2KKU3"/>
<name>A0AAW2KKU3_SESRA</name>
<gene>
    <name evidence="2" type="ORF">Sradi_6124100</name>
</gene>
<feature type="compositionally biased region" description="Low complexity" evidence="1">
    <location>
        <begin position="79"/>
        <end position="92"/>
    </location>
</feature>
<organism evidence="2">
    <name type="scientific">Sesamum radiatum</name>
    <name type="common">Black benniseed</name>
    <dbReference type="NCBI Taxonomy" id="300843"/>
    <lineage>
        <taxon>Eukaryota</taxon>
        <taxon>Viridiplantae</taxon>
        <taxon>Streptophyta</taxon>
        <taxon>Embryophyta</taxon>
        <taxon>Tracheophyta</taxon>
        <taxon>Spermatophyta</taxon>
        <taxon>Magnoliopsida</taxon>
        <taxon>eudicotyledons</taxon>
        <taxon>Gunneridae</taxon>
        <taxon>Pentapetalae</taxon>
        <taxon>asterids</taxon>
        <taxon>lamiids</taxon>
        <taxon>Lamiales</taxon>
        <taxon>Pedaliaceae</taxon>
        <taxon>Sesamum</taxon>
    </lineage>
</organism>
<evidence type="ECO:0000313" key="2">
    <source>
        <dbReference type="EMBL" id="KAL0307068.1"/>
    </source>
</evidence>
<feature type="region of interest" description="Disordered" evidence="1">
    <location>
        <begin position="1"/>
        <end position="125"/>
    </location>
</feature>
<feature type="compositionally biased region" description="Low complexity" evidence="1">
    <location>
        <begin position="109"/>
        <end position="119"/>
    </location>
</feature>
<comment type="caution">
    <text evidence="2">The sequence shown here is derived from an EMBL/GenBank/DDBJ whole genome shotgun (WGS) entry which is preliminary data.</text>
</comment>
<reference evidence="2" key="1">
    <citation type="submission" date="2020-06" db="EMBL/GenBank/DDBJ databases">
        <authorList>
            <person name="Li T."/>
            <person name="Hu X."/>
            <person name="Zhang T."/>
            <person name="Song X."/>
            <person name="Zhang H."/>
            <person name="Dai N."/>
            <person name="Sheng W."/>
            <person name="Hou X."/>
            <person name="Wei L."/>
        </authorList>
    </citation>
    <scope>NUCLEOTIDE SEQUENCE</scope>
    <source>
        <strain evidence="2">G02</strain>
        <tissue evidence="2">Leaf</tissue>
    </source>
</reference>
<protein>
    <submittedName>
        <fullName evidence="2">Uncharacterized protein</fullName>
    </submittedName>
</protein>
<accession>A0AAW2KKU3</accession>
<reference evidence="2" key="2">
    <citation type="journal article" date="2024" name="Plant">
        <title>Genomic evolution and insights into agronomic trait innovations of Sesamum species.</title>
        <authorList>
            <person name="Miao H."/>
            <person name="Wang L."/>
            <person name="Qu L."/>
            <person name="Liu H."/>
            <person name="Sun Y."/>
            <person name="Le M."/>
            <person name="Wang Q."/>
            <person name="Wei S."/>
            <person name="Zheng Y."/>
            <person name="Lin W."/>
            <person name="Duan Y."/>
            <person name="Cao H."/>
            <person name="Xiong S."/>
            <person name="Wang X."/>
            <person name="Wei L."/>
            <person name="Li C."/>
            <person name="Ma Q."/>
            <person name="Ju M."/>
            <person name="Zhao R."/>
            <person name="Li G."/>
            <person name="Mu C."/>
            <person name="Tian Q."/>
            <person name="Mei H."/>
            <person name="Zhang T."/>
            <person name="Gao T."/>
            <person name="Zhang H."/>
        </authorList>
    </citation>
    <scope>NUCLEOTIDE SEQUENCE</scope>
    <source>
        <strain evidence="2">G02</strain>
    </source>
</reference>
<evidence type="ECO:0000256" key="1">
    <source>
        <dbReference type="SAM" id="MobiDB-lite"/>
    </source>
</evidence>
<sequence length="125" mass="13452">MMQPPRRLNRRTPNRLSGWWYGVVKGPTLSNSRPKRNKKPDAITGRNTKLAHTAVQQPATAAVPRLPRLAVVETESDTDSSGSSNDPNSAASTQHLMPGAKMPVPAPNSPKQKQQQGGDPPSPSL</sequence>
<proteinExistence type="predicted"/>